<organism evidence="1">
    <name type="scientific">Ignisphaera aggregans</name>
    <dbReference type="NCBI Taxonomy" id="334771"/>
    <lineage>
        <taxon>Archaea</taxon>
        <taxon>Thermoproteota</taxon>
        <taxon>Thermoprotei</taxon>
        <taxon>Desulfurococcales</taxon>
        <taxon>Desulfurococcaceae</taxon>
        <taxon>Ignisphaera</taxon>
    </lineage>
</organism>
<evidence type="ECO:0000313" key="1">
    <source>
        <dbReference type="EMBL" id="HHQ51164.1"/>
    </source>
</evidence>
<comment type="caution">
    <text evidence="1">The sequence shown here is derived from an EMBL/GenBank/DDBJ whole genome shotgun (WGS) entry which is preliminary data.</text>
</comment>
<dbReference type="AlphaFoldDB" id="A0A7J3Z8L5"/>
<gene>
    <name evidence="1" type="ORF">ENM66_07450</name>
</gene>
<protein>
    <submittedName>
        <fullName evidence="1">Uncharacterized protein</fullName>
    </submittedName>
</protein>
<name>A0A7J3Z8L5_9CREN</name>
<reference evidence="1" key="1">
    <citation type="journal article" date="2020" name="mSystems">
        <title>Genome- and Community-Level Interaction Insights into Carbon Utilization and Element Cycling Functions of Hydrothermarchaeota in Hydrothermal Sediment.</title>
        <authorList>
            <person name="Zhou Z."/>
            <person name="Liu Y."/>
            <person name="Xu W."/>
            <person name="Pan J."/>
            <person name="Luo Z.H."/>
            <person name="Li M."/>
        </authorList>
    </citation>
    <scope>NUCLEOTIDE SEQUENCE [LARGE SCALE GENOMIC DNA]</scope>
    <source>
        <strain evidence="1">SpSt-1105</strain>
    </source>
</reference>
<dbReference type="EMBL" id="DRYQ01000108">
    <property type="protein sequence ID" value="HHQ51164.1"/>
    <property type="molecule type" value="Genomic_DNA"/>
</dbReference>
<sequence length="139" mass="16213">MDGRAEYYLFQEPLRVDSTFLTNLSRSLGTSSLLPNRFMATQLATRGHETDTTVIMNFCEACSWMKRSPDKLRGVAILPSFYFGIIIADPVTREELKKDIVFKINESINEFKRDYVRNLLPEMEICEEIVAWRVYKSWS</sequence>
<accession>A0A7J3Z8L5</accession>
<proteinExistence type="predicted"/>